<dbReference type="CDD" id="cd06261">
    <property type="entry name" value="TM_PBP2"/>
    <property type="match status" value="1"/>
</dbReference>
<name>A0A387BMZ7_9MICO</name>
<keyword evidence="6 8" id="KW-1133">Transmembrane helix</keyword>
<accession>A0A387BMZ7</accession>
<sequence length="311" mass="33920">MTTASELLPRRGPNGGSAEDRREERRRRWAAKGVDKTLWLLAPALIITVGLFIYPFIYGVMISFQPLAGGNPLQNYIDFFTSSYQRSSIWKTLRLAIPVAVVSLIIATPIAYRARRNFRGRQALTLVIMLPLTFGSVLMAQGLTRVLAQYGWVNLILTGMGLPRGNLLYNYTGTFISSVVGTVPFLFLLMMGFFGSIDPSIEDAASTLGASPTTRFWRVILPLAAPGLVTAFMLATVETFAIFPSAILVGDPANSTRVLTLPIYEAANQKSDYTQAAAIAIVLTLIELIILGVLLWVRGRLYRGPASGGKG</sequence>
<evidence type="ECO:0000256" key="3">
    <source>
        <dbReference type="ARBA" id="ARBA00022448"/>
    </source>
</evidence>
<keyword evidence="5 8" id="KW-0812">Transmembrane</keyword>
<feature type="transmembrane region" description="Helical" evidence="8">
    <location>
        <begin position="168"/>
        <end position="195"/>
    </location>
</feature>
<dbReference type="KEGG" id="gry:D7I44_09695"/>
<keyword evidence="3 8" id="KW-0813">Transport</keyword>
<feature type="region of interest" description="Disordered" evidence="9">
    <location>
        <begin position="1"/>
        <end position="24"/>
    </location>
</feature>
<keyword evidence="12" id="KW-1185">Reference proteome</keyword>
<dbReference type="SUPFAM" id="SSF161098">
    <property type="entry name" value="MetI-like"/>
    <property type="match status" value="1"/>
</dbReference>
<evidence type="ECO:0000256" key="5">
    <source>
        <dbReference type="ARBA" id="ARBA00022692"/>
    </source>
</evidence>
<evidence type="ECO:0000313" key="11">
    <source>
        <dbReference type="EMBL" id="AYG03782.1"/>
    </source>
</evidence>
<evidence type="ECO:0000259" key="10">
    <source>
        <dbReference type="PROSITE" id="PS50928"/>
    </source>
</evidence>
<organism evidence="11 12">
    <name type="scientific">Gryllotalpicola protaetiae</name>
    <dbReference type="NCBI Taxonomy" id="2419771"/>
    <lineage>
        <taxon>Bacteria</taxon>
        <taxon>Bacillati</taxon>
        <taxon>Actinomycetota</taxon>
        <taxon>Actinomycetes</taxon>
        <taxon>Micrococcales</taxon>
        <taxon>Microbacteriaceae</taxon>
        <taxon>Gryllotalpicola</taxon>
    </lineage>
</organism>
<dbReference type="PROSITE" id="PS50928">
    <property type="entry name" value="ABC_TM1"/>
    <property type="match status" value="1"/>
</dbReference>
<feature type="transmembrane region" description="Helical" evidence="8">
    <location>
        <begin position="93"/>
        <end position="112"/>
    </location>
</feature>
<reference evidence="11 12" key="1">
    <citation type="submission" date="2018-09" db="EMBL/GenBank/DDBJ databases">
        <title>Genome sequencing of strain 2DFW10M-5.</title>
        <authorList>
            <person name="Heo J."/>
            <person name="Kim S.-J."/>
            <person name="Kwon S.-W."/>
        </authorList>
    </citation>
    <scope>NUCLEOTIDE SEQUENCE [LARGE SCALE GENOMIC DNA]</scope>
    <source>
        <strain evidence="11 12">2DFW10M-5</strain>
    </source>
</reference>
<dbReference type="GO" id="GO:0005886">
    <property type="term" value="C:plasma membrane"/>
    <property type="evidence" value="ECO:0007669"/>
    <property type="project" value="UniProtKB-SubCell"/>
</dbReference>
<evidence type="ECO:0000256" key="6">
    <source>
        <dbReference type="ARBA" id="ARBA00022989"/>
    </source>
</evidence>
<keyword evidence="4" id="KW-1003">Cell membrane</keyword>
<dbReference type="PANTHER" id="PTHR42929:SF1">
    <property type="entry name" value="INNER MEMBRANE ABC TRANSPORTER PERMEASE PROTEIN YDCU-RELATED"/>
    <property type="match status" value="1"/>
</dbReference>
<feature type="transmembrane region" description="Helical" evidence="8">
    <location>
        <begin position="124"/>
        <end position="148"/>
    </location>
</feature>
<evidence type="ECO:0000256" key="8">
    <source>
        <dbReference type="RuleBase" id="RU363032"/>
    </source>
</evidence>
<gene>
    <name evidence="11" type="ORF">D7I44_09695</name>
</gene>
<dbReference type="Gene3D" id="1.10.3720.10">
    <property type="entry name" value="MetI-like"/>
    <property type="match status" value="1"/>
</dbReference>
<feature type="transmembrane region" description="Helical" evidence="8">
    <location>
        <begin position="37"/>
        <end position="57"/>
    </location>
</feature>
<evidence type="ECO:0000256" key="7">
    <source>
        <dbReference type="ARBA" id="ARBA00023136"/>
    </source>
</evidence>
<dbReference type="RefSeq" id="WP_120789315.1">
    <property type="nucleotide sequence ID" value="NZ_CP032624.1"/>
</dbReference>
<feature type="transmembrane region" description="Helical" evidence="8">
    <location>
        <begin position="216"/>
        <end position="235"/>
    </location>
</feature>
<protein>
    <submittedName>
        <fullName evidence="11">ABC transporter permease subunit</fullName>
    </submittedName>
</protein>
<dbReference type="OrthoDB" id="9808619at2"/>
<dbReference type="GO" id="GO:0055085">
    <property type="term" value="P:transmembrane transport"/>
    <property type="evidence" value="ECO:0007669"/>
    <property type="project" value="InterPro"/>
</dbReference>
<keyword evidence="7 8" id="KW-0472">Membrane</keyword>
<proteinExistence type="inferred from homology"/>
<comment type="similarity">
    <text evidence="2">Belongs to the binding-protein-dependent transport system permease family. CysTW subfamily.</text>
</comment>
<dbReference type="Pfam" id="PF00528">
    <property type="entry name" value="BPD_transp_1"/>
    <property type="match status" value="1"/>
</dbReference>
<evidence type="ECO:0000313" key="12">
    <source>
        <dbReference type="Proteomes" id="UP000275069"/>
    </source>
</evidence>
<evidence type="ECO:0000256" key="2">
    <source>
        <dbReference type="ARBA" id="ARBA00007069"/>
    </source>
</evidence>
<feature type="domain" description="ABC transmembrane type-1" evidence="10">
    <location>
        <begin position="89"/>
        <end position="294"/>
    </location>
</feature>
<evidence type="ECO:0000256" key="1">
    <source>
        <dbReference type="ARBA" id="ARBA00004651"/>
    </source>
</evidence>
<dbReference type="InterPro" id="IPR000515">
    <property type="entry name" value="MetI-like"/>
</dbReference>
<evidence type="ECO:0000256" key="9">
    <source>
        <dbReference type="SAM" id="MobiDB-lite"/>
    </source>
</evidence>
<comment type="subcellular location">
    <subcellularLocation>
        <location evidence="1 8">Cell membrane</location>
        <topology evidence="1 8">Multi-pass membrane protein</topology>
    </subcellularLocation>
</comment>
<dbReference type="PANTHER" id="PTHR42929">
    <property type="entry name" value="INNER MEMBRANE ABC TRANSPORTER PERMEASE PROTEIN YDCU-RELATED-RELATED"/>
    <property type="match status" value="1"/>
</dbReference>
<dbReference type="Proteomes" id="UP000275069">
    <property type="component" value="Chromosome"/>
</dbReference>
<dbReference type="AlphaFoldDB" id="A0A387BMZ7"/>
<dbReference type="EMBL" id="CP032624">
    <property type="protein sequence ID" value="AYG03782.1"/>
    <property type="molecule type" value="Genomic_DNA"/>
</dbReference>
<dbReference type="InterPro" id="IPR035906">
    <property type="entry name" value="MetI-like_sf"/>
</dbReference>
<feature type="transmembrane region" description="Helical" evidence="8">
    <location>
        <begin position="276"/>
        <end position="297"/>
    </location>
</feature>
<evidence type="ECO:0000256" key="4">
    <source>
        <dbReference type="ARBA" id="ARBA00022475"/>
    </source>
</evidence>